<dbReference type="InterPro" id="IPR015422">
    <property type="entry name" value="PyrdxlP-dep_Trfase_small"/>
</dbReference>
<dbReference type="Pfam" id="PF00266">
    <property type="entry name" value="Aminotran_5"/>
    <property type="match status" value="1"/>
</dbReference>
<organism evidence="12 13">
    <name type="scientific">Velocimicrobium porci</name>
    <dbReference type="NCBI Taxonomy" id="2606634"/>
    <lineage>
        <taxon>Bacteria</taxon>
        <taxon>Bacillati</taxon>
        <taxon>Bacillota</taxon>
        <taxon>Clostridia</taxon>
        <taxon>Lachnospirales</taxon>
        <taxon>Lachnospiraceae</taxon>
        <taxon>Velocimicrobium</taxon>
    </lineage>
</organism>
<comment type="cofactor">
    <cofactor evidence="1 10">
        <name>pyridoxal 5'-phosphate</name>
        <dbReference type="ChEBI" id="CHEBI:597326"/>
    </cofactor>
</comment>
<keyword evidence="8" id="KW-0411">Iron-sulfur</keyword>
<dbReference type="PANTHER" id="PTHR11601">
    <property type="entry name" value="CYSTEINE DESULFURYLASE FAMILY MEMBER"/>
    <property type="match status" value="1"/>
</dbReference>
<dbReference type="InterPro" id="IPR016454">
    <property type="entry name" value="Cysteine_dSase"/>
</dbReference>
<dbReference type="Gene3D" id="3.90.1150.10">
    <property type="entry name" value="Aspartate Aminotransferase, domain 1"/>
    <property type="match status" value="1"/>
</dbReference>
<evidence type="ECO:0000259" key="11">
    <source>
        <dbReference type="Pfam" id="PF00266"/>
    </source>
</evidence>
<dbReference type="InterPro" id="IPR000192">
    <property type="entry name" value="Aminotrans_V_dom"/>
</dbReference>
<evidence type="ECO:0000256" key="1">
    <source>
        <dbReference type="ARBA" id="ARBA00001933"/>
    </source>
</evidence>
<dbReference type="FunFam" id="3.40.640.10:FF:000084">
    <property type="entry name" value="IscS-like cysteine desulfurase"/>
    <property type="match status" value="1"/>
</dbReference>
<accession>A0A6L5Y2S0</accession>
<dbReference type="InterPro" id="IPR015424">
    <property type="entry name" value="PyrdxlP-dep_Trfase"/>
</dbReference>
<dbReference type="PROSITE" id="PS00595">
    <property type="entry name" value="AA_TRANSFER_CLASS_5"/>
    <property type="match status" value="1"/>
</dbReference>
<evidence type="ECO:0000256" key="7">
    <source>
        <dbReference type="ARBA" id="ARBA00023004"/>
    </source>
</evidence>
<dbReference type="SUPFAM" id="SSF53383">
    <property type="entry name" value="PLP-dependent transferases"/>
    <property type="match status" value="1"/>
</dbReference>
<evidence type="ECO:0000256" key="2">
    <source>
        <dbReference type="ARBA" id="ARBA00006490"/>
    </source>
</evidence>
<keyword evidence="4" id="KW-0808">Transferase</keyword>
<evidence type="ECO:0000256" key="3">
    <source>
        <dbReference type="ARBA" id="ARBA00012239"/>
    </source>
</evidence>
<protein>
    <recommendedName>
        <fullName evidence="3">cysteine desulfurase</fullName>
        <ecNumber evidence="3">2.8.1.7</ecNumber>
    </recommendedName>
</protein>
<dbReference type="Gene3D" id="3.40.640.10">
    <property type="entry name" value="Type I PLP-dependent aspartate aminotransferase-like (Major domain)"/>
    <property type="match status" value="1"/>
</dbReference>
<keyword evidence="6" id="KW-0663">Pyridoxal phosphate</keyword>
<keyword evidence="5" id="KW-0479">Metal-binding</keyword>
<dbReference type="InterPro" id="IPR015421">
    <property type="entry name" value="PyrdxlP-dep_Trfase_major"/>
</dbReference>
<feature type="domain" description="Aminotransferase class V" evidence="11">
    <location>
        <begin position="4"/>
        <end position="369"/>
    </location>
</feature>
<evidence type="ECO:0000313" key="12">
    <source>
        <dbReference type="EMBL" id="MSS64413.1"/>
    </source>
</evidence>
<dbReference type="GO" id="GO:0031071">
    <property type="term" value="F:cysteine desulfurase activity"/>
    <property type="evidence" value="ECO:0007669"/>
    <property type="project" value="UniProtKB-EC"/>
</dbReference>
<evidence type="ECO:0000256" key="4">
    <source>
        <dbReference type="ARBA" id="ARBA00022679"/>
    </source>
</evidence>
<proteinExistence type="inferred from homology"/>
<gene>
    <name evidence="12" type="ORF">FYJ58_11080</name>
</gene>
<dbReference type="GO" id="GO:0051536">
    <property type="term" value="F:iron-sulfur cluster binding"/>
    <property type="evidence" value="ECO:0007669"/>
    <property type="project" value="UniProtKB-KW"/>
</dbReference>
<dbReference type="PANTHER" id="PTHR11601:SF34">
    <property type="entry name" value="CYSTEINE DESULFURASE"/>
    <property type="match status" value="1"/>
</dbReference>
<dbReference type="PIRSF" id="PIRSF005572">
    <property type="entry name" value="NifS"/>
    <property type="match status" value="1"/>
</dbReference>
<name>A0A6L5Y2S0_9FIRM</name>
<evidence type="ECO:0000256" key="10">
    <source>
        <dbReference type="RuleBase" id="RU004504"/>
    </source>
</evidence>
<dbReference type="AlphaFoldDB" id="A0A6L5Y2S0"/>
<dbReference type="Proteomes" id="UP000482209">
    <property type="component" value="Unassembled WGS sequence"/>
</dbReference>
<evidence type="ECO:0000256" key="9">
    <source>
        <dbReference type="ARBA" id="ARBA00050776"/>
    </source>
</evidence>
<sequence>MIAYLDNAATTRPFDSVKEIMMKTLEEDYGNPSSLHTKGVVAEQYVKEAKNIIASNLKVDAKEIVLTSGGTESNNMALIGGALANKRAGNHIITTKMEHASVHNPIIYLENNGFRVTYLNVDHNGHVKLDELLEAIDDDTILVSIMYVNNEIGAVQDIAEISKKIKEKKKDIIFHVDAIQAYGKYRIYPKKMGIDMLSVSGHKIHGPKGIGFLYIKDKIKVKPIIYGGEQQKGMRSGTENVPGIAGLGQAVKEIYTDHEEKIEKLYELKTYFINEVNKIEEVKVNGVDGISVKDTACHVVSVSFGGIRSEVLLHALAEKGVYVSAGSACSSNHPQLSGTLQAIGVAKDLLDSTLRFSFSVFTTREELDYALECLNEILPKLRKYRRH</sequence>
<evidence type="ECO:0000256" key="8">
    <source>
        <dbReference type="ARBA" id="ARBA00023014"/>
    </source>
</evidence>
<dbReference type="EC" id="2.8.1.7" evidence="3"/>
<evidence type="ECO:0000256" key="5">
    <source>
        <dbReference type="ARBA" id="ARBA00022723"/>
    </source>
</evidence>
<comment type="similarity">
    <text evidence="2">Belongs to the class-V pyridoxal-phosphate-dependent aminotransferase family. NifS/IscS subfamily.</text>
</comment>
<keyword evidence="13" id="KW-1185">Reference proteome</keyword>
<dbReference type="GO" id="GO:0046872">
    <property type="term" value="F:metal ion binding"/>
    <property type="evidence" value="ECO:0007669"/>
    <property type="project" value="UniProtKB-KW"/>
</dbReference>
<comment type="catalytic activity">
    <reaction evidence="9">
        <text>(sulfur carrier)-H + L-cysteine = (sulfur carrier)-SH + L-alanine</text>
        <dbReference type="Rhea" id="RHEA:43892"/>
        <dbReference type="Rhea" id="RHEA-COMP:14737"/>
        <dbReference type="Rhea" id="RHEA-COMP:14739"/>
        <dbReference type="ChEBI" id="CHEBI:29917"/>
        <dbReference type="ChEBI" id="CHEBI:35235"/>
        <dbReference type="ChEBI" id="CHEBI:57972"/>
        <dbReference type="ChEBI" id="CHEBI:64428"/>
        <dbReference type="EC" id="2.8.1.7"/>
    </reaction>
</comment>
<comment type="caution">
    <text evidence="12">The sequence shown here is derived from an EMBL/GenBank/DDBJ whole genome shotgun (WGS) entry which is preliminary data.</text>
</comment>
<dbReference type="InterPro" id="IPR020578">
    <property type="entry name" value="Aminotrans_V_PyrdxlP_BS"/>
</dbReference>
<dbReference type="Gene3D" id="1.10.260.50">
    <property type="match status" value="1"/>
</dbReference>
<dbReference type="EMBL" id="VUMT01000018">
    <property type="protein sequence ID" value="MSS64413.1"/>
    <property type="molecule type" value="Genomic_DNA"/>
</dbReference>
<reference evidence="12 13" key="1">
    <citation type="submission" date="2019-08" db="EMBL/GenBank/DDBJ databases">
        <title>In-depth cultivation of the pig gut microbiome towards novel bacterial diversity and tailored functional studies.</title>
        <authorList>
            <person name="Wylensek D."/>
            <person name="Hitch T.C.A."/>
            <person name="Clavel T."/>
        </authorList>
    </citation>
    <scope>NUCLEOTIDE SEQUENCE [LARGE SCALE GENOMIC DNA]</scope>
    <source>
        <strain evidence="12 13">WCA-693-APC-MOT-I</strain>
    </source>
</reference>
<evidence type="ECO:0000256" key="6">
    <source>
        <dbReference type="ARBA" id="ARBA00022898"/>
    </source>
</evidence>
<evidence type="ECO:0000313" key="13">
    <source>
        <dbReference type="Proteomes" id="UP000482209"/>
    </source>
</evidence>
<dbReference type="RefSeq" id="WP_154519805.1">
    <property type="nucleotide sequence ID" value="NZ_VUMT01000018.1"/>
</dbReference>
<keyword evidence="7" id="KW-0408">Iron</keyword>